<dbReference type="InterPro" id="IPR019956">
    <property type="entry name" value="Ubiquitin_dom"/>
</dbReference>
<dbReference type="PROSITE" id="PS50053">
    <property type="entry name" value="UBIQUITIN_2"/>
    <property type="match status" value="1"/>
</dbReference>
<dbReference type="Gene3D" id="3.10.20.90">
    <property type="entry name" value="Phosphatidylinositol 3-kinase Catalytic Subunit, Chain A, domain 1"/>
    <property type="match status" value="1"/>
</dbReference>
<dbReference type="PRINTS" id="PR00348">
    <property type="entry name" value="UBIQUITIN"/>
</dbReference>
<protein>
    <recommendedName>
        <fullName evidence="1">Ubiquitin-like domain-containing protein</fullName>
    </recommendedName>
</protein>
<gene>
    <name evidence="2" type="ORF">EDS130_LOCUS24721</name>
</gene>
<organism evidence="2 3">
    <name type="scientific">Adineta ricciae</name>
    <name type="common">Rotifer</name>
    <dbReference type="NCBI Taxonomy" id="249248"/>
    <lineage>
        <taxon>Eukaryota</taxon>
        <taxon>Metazoa</taxon>
        <taxon>Spiralia</taxon>
        <taxon>Gnathifera</taxon>
        <taxon>Rotifera</taxon>
        <taxon>Eurotatoria</taxon>
        <taxon>Bdelloidea</taxon>
        <taxon>Adinetida</taxon>
        <taxon>Adinetidae</taxon>
        <taxon>Adineta</taxon>
    </lineage>
</organism>
<dbReference type="InterPro" id="IPR029071">
    <property type="entry name" value="Ubiquitin-like_domsf"/>
</dbReference>
<reference evidence="2" key="1">
    <citation type="submission" date="2021-02" db="EMBL/GenBank/DDBJ databases">
        <authorList>
            <person name="Nowell W R."/>
        </authorList>
    </citation>
    <scope>NUCLEOTIDE SEQUENCE</scope>
</reference>
<dbReference type="InterPro" id="IPR000626">
    <property type="entry name" value="Ubiquitin-like_dom"/>
</dbReference>
<proteinExistence type="predicted"/>
<comment type="caution">
    <text evidence="2">The sequence shown here is derived from an EMBL/GenBank/DDBJ whole genome shotgun (WGS) entry which is preliminary data.</text>
</comment>
<feature type="domain" description="Ubiquitin-like" evidence="1">
    <location>
        <begin position="27"/>
        <end position="94"/>
    </location>
</feature>
<dbReference type="SUPFAM" id="SSF54236">
    <property type="entry name" value="Ubiquitin-like"/>
    <property type="match status" value="1"/>
</dbReference>
<dbReference type="AlphaFoldDB" id="A0A814VIR3"/>
<dbReference type="EMBL" id="CAJNOJ010000142">
    <property type="protein sequence ID" value="CAF1189543.1"/>
    <property type="molecule type" value="Genomic_DNA"/>
</dbReference>
<dbReference type="Pfam" id="PF00240">
    <property type="entry name" value="ubiquitin"/>
    <property type="match status" value="1"/>
</dbReference>
<sequence>MLERGSILLYKELADLAHNARLLDENPRVNLKIFRIENTKQDEVEPSDTFDTFKEQIYHTTGVLPDCQKLIYAGHVCTLFDTFADKNIQDEDQINWIYATRNFLNLSTHDSINEQIHIKFHLGKISPDRFLVGEDPDHMIIWLDRKIDKQQHYDNLINAFSLIALIISQNQPEQTPRRSEKAFYTNYSLSATVATVSWTLEVFSSITDCLRCFDENRNKCIFFITSNTMARVAVPLILEHFQEMFTDPLSYGFHLSIYVFRENTGEQLDWAFEYIKNIQIFDFNEDLFVRLIRDIADYHVAVGKHILGSSPSHRSAIRRRLYWARELYERYRDLENVSLKKEFEGIDALLEKEQTMKDIQASPPKTNLKRKIADVQSVNNN</sequence>
<accession>A0A814VIR3</accession>
<evidence type="ECO:0000313" key="2">
    <source>
        <dbReference type="EMBL" id="CAF1189543.1"/>
    </source>
</evidence>
<evidence type="ECO:0000313" key="3">
    <source>
        <dbReference type="Proteomes" id="UP000663852"/>
    </source>
</evidence>
<name>A0A814VIR3_ADIRI</name>
<dbReference type="Proteomes" id="UP000663852">
    <property type="component" value="Unassembled WGS sequence"/>
</dbReference>
<evidence type="ECO:0000259" key="1">
    <source>
        <dbReference type="PROSITE" id="PS50053"/>
    </source>
</evidence>